<accession>A0A1F6WVA0</accession>
<sequence length="213" mass="25198">MSPQSLDLNNIVNDKFFKMKLLDPDYLFNQGYNFFKDIFPYIFRSENVVIFEIVLSVLSIFFGIIITYTSVRIFEIRAKEKKHLKHEIEEYAHHQAEQEKLSRNKEHSSKNERWSSVLTYLFSQSSGDWKLAIMEADSMLDSLMDQLGFKGENLGEKLKGADRDHFRSLTSAWEVHTIRNRIAHEGLSFEISQHEAKRIIALYEQIFREFDYI</sequence>
<reference evidence="2 3" key="1">
    <citation type="journal article" date="2016" name="Nat. Commun.">
        <title>Thousands of microbial genomes shed light on interconnected biogeochemical processes in an aquifer system.</title>
        <authorList>
            <person name="Anantharaman K."/>
            <person name="Brown C.T."/>
            <person name="Hug L.A."/>
            <person name="Sharon I."/>
            <person name="Castelle C.J."/>
            <person name="Probst A.J."/>
            <person name="Thomas B.C."/>
            <person name="Singh A."/>
            <person name="Wilkins M.J."/>
            <person name="Karaoz U."/>
            <person name="Brodie E.L."/>
            <person name="Williams K.H."/>
            <person name="Hubbard S.S."/>
            <person name="Banfield J.F."/>
        </authorList>
    </citation>
    <scope>NUCLEOTIDE SEQUENCE [LARGE SCALE GENOMIC DNA]</scope>
</reference>
<dbReference type="AlphaFoldDB" id="A0A1F6WVA0"/>
<evidence type="ECO:0000313" key="2">
    <source>
        <dbReference type="EMBL" id="OGI85685.1"/>
    </source>
</evidence>
<evidence type="ECO:0000313" key="3">
    <source>
        <dbReference type="Proteomes" id="UP000179352"/>
    </source>
</evidence>
<dbReference type="Proteomes" id="UP000179352">
    <property type="component" value="Unassembled WGS sequence"/>
</dbReference>
<protein>
    <submittedName>
        <fullName evidence="2">Uncharacterized protein</fullName>
    </submittedName>
</protein>
<dbReference type="STRING" id="1801770.A3A01_00010"/>
<keyword evidence="1" id="KW-0812">Transmembrane</keyword>
<evidence type="ECO:0000256" key="1">
    <source>
        <dbReference type="SAM" id="Phobius"/>
    </source>
</evidence>
<organism evidence="2 3">
    <name type="scientific">Candidatus Nomurabacteria bacterium RIFCSPLOWO2_01_FULL_39_17</name>
    <dbReference type="NCBI Taxonomy" id="1801770"/>
    <lineage>
        <taxon>Bacteria</taxon>
        <taxon>Candidatus Nomuraibacteriota</taxon>
    </lineage>
</organism>
<name>A0A1F6WVA0_9BACT</name>
<dbReference type="EMBL" id="MFUU01000020">
    <property type="protein sequence ID" value="OGI85685.1"/>
    <property type="molecule type" value="Genomic_DNA"/>
</dbReference>
<gene>
    <name evidence="2" type="ORF">A3A01_00010</name>
</gene>
<comment type="caution">
    <text evidence="2">The sequence shown here is derived from an EMBL/GenBank/DDBJ whole genome shotgun (WGS) entry which is preliminary data.</text>
</comment>
<keyword evidence="1" id="KW-0472">Membrane</keyword>
<feature type="transmembrane region" description="Helical" evidence="1">
    <location>
        <begin position="49"/>
        <end position="71"/>
    </location>
</feature>
<proteinExistence type="predicted"/>
<keyword evidence="1" id="KW-1133">Transmembrane helix</keyword>